<organism evidence="2 3">
    <name type="scientific">Fulvivirga sediminis</name>
    <dbReference type="NCBI Taxonomy" id="2803949"/>
    <lineage>
        <taxon>Bacteria</taxon>
        <taxon>Pseudomonadati</taxon>
        <taxon>Bacteroidota</taxon>
        <taxon>Cytophagia</taxon>
        <taxon>Cytophagales</taxon>
        <taxon>Fulvivirgaceae</taxon>
        <taxon>Fulvivirga</taxon>
    </lineage>
</organism>
<dbReference type="EMBL" id="JAESIY010000008">
    <property type="protein sequence ID" value="MBL3657471.1"/>
    <property type="molecule type" value="Genomic_DNA"/>
</dbReference>
<reference evidence="2" key="1">
    <citation type="submission" date="2021-01" db="EMBL/GenBank/DDBJ databases">
        <title>Fulvivirga kasyanovii gen. nov., sp nov., a novel member of the phylum Bacteroidetes isolated from seawater in a mussel farm.</title>
        <authorList>
            <person name="Zhao L.-H."/>
            <person name="Wang Z.-J."/>
        </authorList>
    </citation>
    <scope>NUCLEOTIDE SEQUENCE</scope>
    <source>
        <strain evidence="2">2943</strain>
    </source>
</reference>
<proteinExistence type="predicted"/>
<name>A0A937F6W1_9BACT</name>
<protein>
    <recommendedName>
        <fullName evidence="1">Glycoside hydrolase family 2 catalytic domain-containing protein</fullName>
    </recommendedName>
</protein>
<dbReference type="RefSeq" id="WP_202245262.1">
    <property type="nucleotide sequence ID" value="NZ_JAESIY010000008.1"/>
</dbReference>
<keyword evidence="3" id="KW-1185">Reference proteome</keyword>
<sequence>MYKGLRYLLFLWVIIACEEKSPSSVGSDRAVYIQKSDSGYSLIRKGSPFKVKGVAGQDSLTLLKQIGGNTIRTYDTVGLKAVLNKANAAGIAVIVGIPLPKSNEKWFYDNNNLIAAYKKSLASEVVKYKAHPALLFWCLGNEPNYYDFFNYSFATAYNQFVDTLKQLDPNHPVAWSMANFSDRAIINISLKISGLDLIMFNTFGRLPELQQDMQNYEWLWDGPFLIGEYGVSGPWETDFTSWNAPLELDDIKKAERLKYIYKQLPNDDHRCLGSLAFFWGQRQEVTGTWFNYFSDNKETNTSVFALADLWGEPITGNVPPVVSNLRIDGSNEYNRLLFNPGSLHVASAAIMDADDDSLFVQWDLKPEDWLLQMKNTPVSIITIPEKYDSASTSILKFQVPEREGPYRLFVKVTDGQGHFSSTNMPFYVVR</sequence>
<dbReference type="AlphaFoldDB" id="A0A937F6W1"/>
<dbReference type="InterPro" id="IPR006103">
    <property type="entry name" value="Glyco_hydro_2_cat"/>
</dbReference>
<dbReference type="Proteomes" id="UP000659388">
    <property type="component" value="Unassembled WGS sequence"/>
</dbReference>
<dbReference type="SUPFAM" id="SSF51445">
    <property type="entry name" value="(Trans)glycosidases"/>
    <property type="match status" value="1"/>
</dbReference>
<evidence type="ECO:0000313" key="2">
    <source>
        <dbReference type="EMBL" id="MBL3657471.1"/>
    </source>
</evidence>
<dbReference type="GO" id="GO:0004553">
    <property type="term" value="F:hydrolase activity, hydrolyzing O-glycosyl compounds"/>
    <property type="evidence" value="ECO:0007669"/>
    <property type="project" value="InterPro"/>
</dbReference>
<accession>A0A937F6W1</accession>
<dbReference type="GO" id="GO:0005975">
    <property type="term" value="P:carbohydrate metabolic process"/>
    <property type="evidence" value="ECO:0007669"/>
    <property type="project" value="InterPro"/>
</dbReference>
<evidence type="ECO:0000313" key="3">
    <source>
        <dbReference type="Proteomes" id="UP000659388"/>
    </source>
</evidence>
<dbReference type="Gene3D" id="3.20.20.80">
    <property type="entry name" value="Glycosidases"/>
    <property type="match status" value="1"/>
</dbReference>
<comment type="caution">
    <text evidence="2">The sequence shown here is derived from an EMBL/GenBank/DDBJ whole genome shotgun (WGS) entry which is preliminary data.</text>
</comment>
<dbReference type="Pfam" id="PF02836">
    <property type="entry name" value="Glyco_hydro_2_C"/>
    <property type="match status" value="1"/>
</dbReference>
<gene>
    <name evidence="2" type="ORF">JL102_15090</name>
</gene>
<dbReference type="InterPro" id="IPR017853">
    <property type="entry name" value="GH"/>
</dbReference>
<evidence type="ECO:0000259" key="1">
    <source>
        <dbReference type="Pfam" id="PF02836"/>
    </source>
</evidence>
<feature type="domain" description="Glycoside hydrolase family 2 catalytic" evidence="1">
    <location>
        <begin position="74"/>
        <end position="231"/>
    </location>
</feature>
<dbReference type="PROSITE" id="PS51257">
    <property type="entry name" value="PROKAR_LIPOPROTEIN"/>
    <property type="match status" value="1"/>
</dbReference>